<dbReference type="RefSeq" id="WP_345654795.1">
    <property type="nucleotide sequence ID" value="NZ_BAABKB010000021.1"/>
</dbReference>
<feature type="region of interest" description="Disordered" evidence="1">
    <location>
        <begin position="68"/>
        <end position="88"/>
    </location>
</feature>
<name>A0ABP9J6F2_9ACTN</name>
<comment type="caution">
    <text evidence="2">The sequence shown here is derived from an EMBL/GenBank/DDBJ whole genome shotgun (WGS) entry which is preliminary data.</text>
</comment>
<accession>A0ABP9J6F2</accession>
<protein>
    <submittedName>
        <fullName evidence="2">Uncharacterized protein</fullName>
    </submittedName>
</protein>
<evidence type="ECO:0000313" key="2">
    <source>
        <dbReference type="EMBL" id="GAA5022092.1"/>
    </source>
</evidence>
<proteinExistence type="predicted"/>
<dbReference type="Proteomes" id="UP001501759">
    <property type="component" value="Unassembled WGS sequence"/>
</dbReference>
<sequence length="88" mass="9374">MGPDLQNDFFGSLHSFWNGAALVEGIRDVLCFDRTGLGAHFLPLSLWLAAGRVLTSMAAVAEKRRESLSEPGREALQTSVTEGLAVGG</sequence>
<keyword evidence="3" id="KW-1185">Reference proteome</keyword>
<gene>
    <name evidence="2" type="ORF">GCM10023335_53710</name>
</gene>
<evidence type="ECO:0000313" key="3">
    <source>
        <dbReference type="Proteomes" id="UP001501759"/>
    </source>
</evidence>
<dbReference type="EMBL" id="BAABKB010000021">
    <property type="protein sequence ID" value="GAA5022092.1"/>
    <property type="molecule type" value="Genomic_DNA"/>
</dbReference>
<organism evidence="2 3">
    <name type="scientific">Streptomyces siamensis</name>
    <dbReference type="NCBI Taxonomy" id="1274986"/>
    <lineage>
        <taxon>Bacteria</taxon>
        <taxon>Bacillati</taxon>
        <taxon>Actinomycetota</taxon>
        <taxon>Actinomycetes</taxon>
        <taxon>Kitasatosporales</taxon>
        <taxon>Streptomycetaceae</taxon>
        <taxon>Streptomyces</taxon>
    </lineage>
</organism>
<reference evidence="3" key="1">
    <citation type="journal article" date="2019" name="Int. J. Syst. Evol. Microbiol.">
        <title>The Global Catalogue of Microorganisms (GCM) 10K type strain sequencing project: providing services to taxonomists for standard genome sequencing and annotation.</title>
        <authorList>
            <consortium name="The Broad Institute Genomics Platform"/>
            <consortium name="The Broad Institute Genome Sequencing Center for Infectious Disease"/>
            <person name="Wu L."/>
            <person name="Ma J."/>
        </authorList>
    </citation>
    <scope>NUCLEOTIDE SEQUENCE [LARGE SCALE GENOMIC DNA]</scope>
    <source>
        <strain evidence="3">JCM 18409</strain>
    </source>
</reference>
<evidence type="ECO:0000256" key="1">
    <source>
        <dbReference type="SAM" id="MobiDB-lite"/>
    </source>
</evidence>